<dbReference type="EMBL" id="NHMK01000009">
    <property type="protein sequence ID" value="OWL97748.1"/>
    <property type="molecule type" value="Genomic_DNA"/>
</dbReference>
<dbReference type="Proteomes" id="UP000197208">
    <property type="component" value="Unassembled WGS sequence"/>
</dbReference>
<evidence type="ECO:0000256" key="1">
    <source>
        <dbReference type="ARBA" id="ARBA00022679"/>
    </source>
</evidence>
<dbReference type="InterPro" id="IPR017438">
    <property type="entry name" value="ATP-NAD_kinase_N"/>
</dbReference>
<organism evidence="6 7">
    <name type="scientific">Deinococcus indicus</name>
    <dbReference type="NCBI Taxonomy" id="223556"/>
    <lineage>
        <taxon>Bacteria</taxon>
        <taxon>Thermotogati</taxon>
        <taxon>Deinococcota</taxon>
        <taxon>Deinococci</taxon>
        <taxon>Deinococcales</taxon>
        <taxon>Deinococcaceae</taxon>
        <taxon>Deinococcus</taxon>
    </lineage>
</organism>
<dbReference type="InterPro" id="IPR001206">
    <property type="entry name" value="Diacylglycerol_kinase_cat_dom"/>
</dbReference>
<evidence type="ECO:0000313" key="6">
    <source>
        <dbReference type="EMBL" id="OWL97748.1"/>
    </source>
</evidence>
<dbReference type="InterPro" id="IPR045540">
    <property type="entry name" value="YegS/DAGK_C"/>
</dbReference>
<name>A0A246BPZ3_9DEIO</name>
<dbReference type="Pfam" id="PF19279">
    <property type="entry name" value="YegS_C"/>
    <property type="match status" value="1"/>
</dbReference>
<evidence type="ECO:0000256" key="3">
    <source>
        <dbReference type="ARBA" id="ARBA00022777"/>
    </source>
</evidence>
<dbReference type="InterPro" id="IPR016064">
    <property type="entry name" value="NAD/diacylglycerol_kinase_sf"/>
</dbReference>
<dbReference type="InterPro" id="IPR050187">
    <property type="entry name" value="Lipid_Phosphate_FormReg"/>
</dbReference>
<dbReference type="GO" id="GO:0016301">
    <property type="term" value="F:kinase activity"/>
    <property type="evidence" value="ECO:0007669"/>
    <property type="project" value="UniProtKB-KW"/>
</dbReference>
<dbReference type="SMART" id="SM00046">
    <property type="entry name" value="DAGKc"/>
    <property type="match status" value="1"/>
</dbReference>
<proteinExistence type="predicted"/>
<keyword evidence="1" id="KW-0808">Transferase</keyword>
<dbReference type="GO" id="GO:0005524">
    <property type="term" value="F:ATP binding"/>
    <property type="evidence" value="ECO:0007669"/>
    <property type="project" value="UniProtKB-KW"/>
</dbReference>
<dbReference type="Gene3D" id="3.40.50.10330">
    <property type="entry name" value="Probable inorganic polyphosphate/atp-NAD kinase, domain 1"/>
    <property type="match status" value="1"/>
</dbReference>
<dbReference type="AlphaFoldDB" id="A0A246BPZ3"/>
<keyword evidence="3 6" id="KW-0418">Kinase</keyword>
<dbReference type="PROSITE" id="PS50146">
    <property type="entry name" value="DAGK"/>
    <property type="match status" value="1"/>
</dbReference>
<keyword evidence="4" id="KW-0067">ATP-binding</keyword>
<dbReference type="Pfam" id="PF00781">
    <property type="entry name" value="DAGK_cat"/>
    <property type="match status" value="1"/>
</dbReference>
<keyword evidence="2" id="KW-0547">Nucleotide-binding</keyword>
<evidence type="ECO:0000259" key="5">
    <source>
        <dbReference type="PROSITE" id="PS50146"/>
    </source>
</evidence>
<feature type="domain" description="DAGKc" evidence="5">
    <location>
        <begin position="15"/>
        <end position="144"/>
    </location>
</feature>
<accession>A0A246BPZ3</accession>
<gene>
    <name evidence="6" type="ORF">CBQ26_05725</name>
</gene>
<reference evidence="6 7" key="1">
    <citation type="submission" date="2017-05" db="EMBL/GenBank/DDBJ databases">
        <title>De novo genome assembly of Deniococcus indicus strain DR1.</title>
        <authorList>
            <person name="Chauhan D."/>
            <person name="Yennamalli R.M."/>
            <person name="Priyadarshini R."/>
        </authorList>
    </citation>
    <scope>NUCLEOTIDE SEQUENCE [LARGE SCALE GENOMIC DNA]</scope>
    <source>
        <strain evidence="6 7">DR1</strain>
    </source>
</reference>
<evidence type="ECO:0000256" key="4">
    <source>
        <dbReference type="ARBA" id="ARBA00022840"/>
    </source>
</evidence>
<evidence type="ECO:0000313" key="7">
    <source>
        <dbReference type="Proteomes" id="UP000197208"/>
    </source>
</evidence>
<dbReference type="GO" id="GO:0005886">
    <property type="term" value="C:plasma membrane"/>
    <property type="evidence" value="ECO:0007669"/>
    <property type="project" value="TreeGrafter"/>
</dbReference>
<comment type="caution">
    <text evidence="6">The sequence shown here is derived from an EMBL/GenBank/DDBJ whole genome shotgun (WGS) entry which is preliminary data.</text>
</comment>
<dbReference type="SUPFAM" id="SSF111331">
    <property type="entry name" value="NAD kinase/diacylglycerol kinase-like"/>
    <property type="match status" value="1"/>
</dbReference>
<dbReference type="OrthoDB" id="9786026at2"/>
<keyword evidence="7" id="KW-1185">Reference proteome</keyword>
<dbReference type="PANTHER" id="PTHR12358:SF106">
    <property type="entry name" value="LIPID KINASE YEGS"/>
    <property type="match status" value="1"/>
</dbReference>
<dbReference type="PANTHER" id="PTHR12358">
    <property type="entry name" value="SPHINGOSINE KINASE"/>
    <property type="match status" value="1"/>
</dbReference>
<sequence length="316" mass="33379">MLYPGCPVTPDGPSVSVPHLAVVLNPNAGGGLALRSWPRLQRELTARHLSHELIREDSGDAALARLRALPPGTAVMAVGGDGTVGALLPALVGTGRALAIVPLGTGNDFAGLLGLRPGAFAEALDRLNYQPRAVDALRVTVVQGDEAGQSFVLLNGLGMGFDSDVTANMARAPARLRGFARYAWSAVATIRELHLTGVTITADDQLLYAGPSGIVAVMNGTRYGGGFRISPDSDVRDGQVNVVAGGDMNRRQLTDLMLRVLPGRHLNHPRVHTRAARTVQVRWDAPVRVHLDGDLHGHVTELHVETLPGAVHLLNA</sequence>
<protein>
    <submittedName>
        <fullName evidence="6">Diacylglycerol kinase</fullName>
    </submittedName>
</protein>
<dbReference type="Gene3D" id="2.60.200.40">
    <property type="match status" value="1"/>
</dbReference>
<evidence type="ECO:0000256" key="2">
    <source>
        <dbReference type="ARBA" id="ARBA00022741"/>
    </source>
</evidence>